<sequence length="92" mass="9932">MPGPVLWRGHITFGLISVPVALVPAVRRPASPLHQMHTAGGCFGRIWIRKVCELDGARVAEQDVGRAYEKASGALVPVTDDDLDRLPLPTAH</sequence>
<dbReference type="SUPFAM" id="SSF100939">
    <property type="entry name" value="SPOC domain-like"/>
    <property type="match status" value="1"/>
</dbReference>
<dbReference type="EMBL" id="JBHSFK010000052">
    <property type="protein sequence ID" value="MFC4507216.1"/>
    <property type="molecule type" value="Genomic_DNA"/>
</dbReference>
<feature type="domain" description="Ku" evidence="4">
    <location>
        <begin position="13"/>
        <end position="88"/>
    </location>
</feature>
<reference evidence="6" key="1">
    <citation type="journal article" date="2019" name="Int. J. Syst. Evol. Microbiol.">
        <title>The Global Catalogue of Microorganisms (GCM) 10K type strain sequencing project: providing services to taxonomists for standard genome sequencing and annotation.</title>
        <authorList>
            <consortium name="The Broad Institute Genomics Platform"/>
            <consortium name="The Broad Institute Genome Sequencing Center for Infectious Disease"/>
            <person name="Wu L."/>
            <person name="Ma J."/>
        </authorList>
    </citation>
    <scope>NUCLEOTIDE SEQUENCE [LARGE SCALE GENOMIC DNA]</scope>
    <source>
        <strain evidence="6">CGMCC 4.7177</strain>
    </source>
</reference>
<dbReference type="InterPro" id="IPR009187">
    <property type="entry name" value="Prok_Ku"/>
</dbReference>
<name>A0ABV9B9M8_9ACTN</name>
<dbReference type="InterPro" id="IPR006164">
    <property type="entry name" value="DNA_bd_Ku70/Ku80"/>
</dbReference>
<keyword evidence="1" id="KW-0238">DNA-binding</keyword>
<keyword evidence="3" id="KW-0472">Membrane</keyword>
<accession>A0ABV9B9M8</accession>
<dbReference type="Pfam" id="PF02735">
    <property type="entry name" value="Ku"/>
    <property type="match status" value="1"/>
</dbReference>
<gene>
    <name evidence="5" type="ORF">ACFPIH_48715</name>
</gene>
<feature type="transmembrane region" description="Helical" evidence="3">
    <location>
        <begin position="6"/>
        <end position="26"/>
    </location>
</feature>
<evidence type="ECO:0000256" key="1">
    <source>
        <dbReference type="ARBA" id="ARBA00023125"/>
    </source>
</evidence>
<comment type="caution">
    <text evidence="5">The sequence shown here is derived from an EMBL/GenBank/DDBJ whole genome shotgun (WGS) entry which is preliminary data.</text>
</comment>
<evidence type="ECO:0000313" key="5">
    <source>
        <dbReference type="EMBL" id="MFC4507216.1"/>
    </source>
</evidence>
<keyword evidence="3" id="KW-0812">Transmembrane</keyword>
<keyword evidence="6" id="KW-1185">Reference proteome</keyword>
<dbReference type="PANTHER" id="PTHR41251:SF1">
    <property type="entry name" value="NON-HOMOLOGOUS END JOINING PROTEIN KU"/>
    <property type="match status" value="1"/>
</dbReference>
<organism evidence="5 6">
    <name type="scientific">Streptomyces vulcanius</name>
    <dbReference type="NCBI Taxonomy" id="1441876"/>
    <lineage>
        <taxon>Bacteria</taxon>
        <taxon>Bacillati</taxon>
        <taxon>Actinomycetota</taxon>
        <taxon>Actinomycetes</taxon>
        <taxon>Kitasatosporales</taxon>
        <taxon>Streptomycetaceae</taxon>
        <taxon>Streptomyces</taxon>
    </lineage>
</organism>
<evidence type="ECO:0000256" key="2">
    <source>
        <dbReference type="ARBA" id="ARBA00023172"/>
    </source>
</evidence>
<dbReference type="RefSeq" id="WP_381185442.1">
    <property type="nucleotide sequence ID" value="NZ_JBHSFK010000052.1"/>
</dbReference>
<keyword evidence="2" id="KW-0233">DNA recombination</keyword>
<proteinExistence type="predicted"/>
<dbReference type="InterPro" id="IPR016194">
    <property type="entry name" value="SPOC-like_C_dom_sf"/>
</dbReference>
<protein>
    <submittedName>
        <fullName evidence="5">Ku protein</fullName>
    </submittedName>
</protein>
<keyword evidence="3" id="KW-1133">Transmembrane helix</keyword>
<evidence type="ECO:0000313" key="6">
    <source>
        <dbReference type="Proteomes" id="UP001595839"/>
    </source>
</evidence>
<dbReference type="PANTHER" id="PTHR41251">
    <property type="entry name" value="NON-HOMOLOGOUS END JOINING PROTEIN KU"/>
    <property type="match status" value="1"/>
</dbReference>
<evidence type="ECO:0000259" key="4">
    <source>
        <dbReference type="Pfam" id="PF02735"/>
    </source>
</evidence>
<evidence type="ECO:0000256" key="3">
    <source>
        <dbReference type="SAM" id="Phobius"/>
    </source>
</evidence>
<feature type="non-terminal residue" evidence="5">
    <location>
        <position position="92"/>
    </location>
</feature>
<dbReference type="Proteomes" id="UP001595839">
    <property type="component" value="Unassembled WGS sequence"/>
</dbReference>